<protein>
    <submittedName>
        <fullName evidence="1">Uncharacterized protein</fullName>
    </submittedName>
</protein>
<dbReference type="AlphaFoldDB" id="A0A0A9D755"/>
<name>A0A0A9D755_ARUDO</name>
<reference evidence="1" key="1">
    <citation type="submission" date="2014-09" db="EMBL/GenBank/DDBJ databases">
        <authorList>
            <person name="Magalhaes I.L.F."/>
            <person name="Oliveira U."/>
            <person name="Santos F.R."/>
            <person name="Vidigal T.H.D.A."/>
            <person name="Brescovit A.D."/>
            <person name="Santos A.J."/>
        </authorList>
    </citation>
    <scope>NUCLEOTIDE SEQUENCE</scope>
    <source>
        <tissue evidence="1">Shoot tissue taken approximately 20 cm above the soil surface</tissue>
    </source>
</reference>
<sequence>MSQCQMSRMRLKYYMVMTLPVLWKTAPRSYRVLRVHLSVLWCLNRFLGPS</sequence>
<accession>A0A0A9D755</accession>
<evidence type="ECO:0000313" key="1">
    <source>
        <dbReference type="EMBL" id="JAD81500.1"/>
    </source>
</evidence>
<reference evidence="1" key="2">
    <citation type="journal article" date="2015" name="Data Brief">
        <title>Shoot transcriptome of the giant reed, Arundo donax.</title>
        <authorList>
            <person name="Barrero R.A."/>
            <person name="Guerrero F.D."/>
            <person name="Moolhuijzen P."/>
            <person name="Goolsby J.A."/>
            <person name="Tidwell J."/>
            <person name="Bellgard S.E."/>
            <person name="Bellgard M.I."/>
        </authorList>
    </citation>
    <scope>NUCLEOTIDE SEQUENCE</scope>
    <source>
        <tissue evidence="1">Shoot tissue taken approximately 20 cm above the soil surface</tissue>
    </source>
</reference>
<organism evidence="1">
    <name type="scientific">Arundo donax</name>
    <name type="common">Giant reed</name>
    <name type="synonym">Donax arundinaceus</name>
    <dbReference type="NCBI Taxonomy" id="35708"/>
    <lineage>
        <taxon>Eukaryota</taxon>
        <taxon>Viridiplantae</taxon>
        <taxon>Streptophyta</taxon>
        <taxon>Embryophyta</taxon>
        <taxon>Tracheophyta</taxon>
        <taxon>Spermatophyta</taxon>
        <taxon>Magnoliopsida</taxon>
        <taxon>Liliopsida</taxon>
        <taxon>Poales</taxon>
        <taxon>Poaceae</taxon>
        <taxon>PACMAD clade</taxon>
        <taxon>Arundinoideae</taxon>
        <taxon>Arundineae</taxon>
        <taxon>Arundo</taxon>
    </lineage>
</organism>
<dbReference type="EMBL" id="GBRH01216395">
    <property type="protein sequence ID" value="JAD81500.1"/>
    <property type="molecule type" value="Transcribed_RNA"/>
</dbReference>
<proteinExistence type="predicted"/>